<feature type="compositionally biased region" description="Basic and acidic residues" evidence="1">
    <location>
        <begin position="42"/>
        <end position="62"/>
    </location>
</feature>
<keyword evidence="2" id="KW-1133">Transmembrane helix</keyword>
<evidence type="ECO:0000313" key="3">
    <source>
        <dbReference type="EMBL" id="KAF7496551.1"/>
    </source>
</evidence>
<feature type="compositionally biased region" description="Low complexity" evidence="1">
    <location>
        <begin position="548"/>
        <end position="569"/>
    </location>
</feature>
<dbReference type="EMBL" id="WVUK01000005">
    <property type="protein sequence ID" value="KAF7496551.1"/>
    <property type="molecule type" value="Genomic_DNA"/>
</dbReference>
<dbReference type="AlphaFoldDB" id="A0A834RIA8"/>
<sequence>MEEKSLIEWLNRNCLRLLTTAALNKQIALSKEIKNKTPHHYSIRERRNNKTTESMRRTVTRQSDREAANLTESIKLSNLMYENISDVFERGGEKYVINDDDDNDYFRNHSNSSLKDEEESTNSLDSTQENKPKTINNYFDGIEKISTDYESIDAKQYDEESGLKVSTNKTNENNRIRKEKNYVDHYEHHRHNYHQDENLHQHYHRLMMMDVKTDRPLMIAQYEHIIQSHSDSARNALIYVAVILSFYLFAVATISIQYYRKHHSLDMFGRQIRTMTKLQHRYNQFDSQQSHTKHNSKKQSYPKTAEQSSDLSSSSFTIATLSNQRPQTKFLLEQPFVSHKRLTDRNINRNSINYGVLDDDSQSGLTTAMSDPVLDKCRLNLEKCVIQYGSETSDNFNPVHNSSESMVKTNKLDGKNVQFDASIVHETQIFNEIDTNRSRSNLRKKQIAIKIESNEAHDVKNNMIIDLESKSTKILNNGNEKSLSSVSLTISENNSDSGEKRRDEIVPKFDSIQKSDLISAKNSTASDDVIASKHRLAARLITFDTIRSSSATASSSPTPSTSSSLSSSTNDNSVPYPLHRPESATIEKSIKARTKTTFLPFRNFIRKFSLQTSTEITTEMSINFRNSNSDHTKQADLIYEFNRGDNIETQSQLHSRCSRESLIIDNDRMVCGANLDRNIDCRFKETHL</sequence>
<feature type="region of interest" description="Disordered" evidence="1">
    <location>
        <begin position="98"/>
        <end position="134"/>
    </location>
</feature>
<accession>A0A834RIA8</accession>
<dbReference type="OrthoDB" id="10689773at2759"/>
<feature type="region of interest" description="Disordered" evidence="1">
    <location>
        <begin position="548"/>
        <end position="582"/>
    </location>
</feature>
<evidence type="ECO:0000256" key="2">
    <source>
        <dbReference type="SAM" id="Phobius"/>
    </source>
</evidence>
<evidence type="ECO:0000313" key="5">
    <source>
        <dbReference type="Proteomes" id="UP000070412"/>
    </source>
</evidence>
<dbReference type="EnsemblMetazoa" id="SSS_8016s_mrna">
    <property type="protein sequence ID" value="KAF7496551.1"/>
    <property type="gene ID" value="SSS_8016"/>
</dbReference>
<feature type="transmembrane region" description="Helical" evidence="2">
    <location>
        <begin position="236"/>
        <end position="259"/>
    </location>
</feature>
<gene>
    <name evidence="3" type="ORF">SSS_8016</name>
</gene>
<keyword evidence="2" id="KW-0812">Transmembrane</keyword>
<reference evidence="4" key="3">
    <citation type="submission" date="2022-06" db="UniProtKB">
        <authorList>
            <consortium name="EnsemblMetazoa"/>
        </authorList>
    </citation>
    <scope>IDENTIFICATION</scope>
</reference>
<reference evidence="3" key="2">
    <citation type="submission" date="2020-01" db="EMBL/GenBank/DDBJ databases">
        <authorList>
            <person name="Korhonen P.K.K."/>
            <person name="Guangxu M.G."/>
            <person name="Wang T.W."/>
            <person name="Stroehlein A.J.S."/>
            <person name="Young N.D."/>
            <person name="Ang C.-S.A."/>
            <person name="Fernando D.W.F."/>
            <person name="Lu H.L."/>
            <person name="Taylor S.T."/>
            <person name="Ehtesham M.E.M."/>
            <person name="Najaraj S.H.N."/>
            <person name="Harsha G.H.G."/>
            <person name="Madugundu A.M."/>
            <person name="Renuse S.R."/>
            <person name="Holt D.H."/>
            <person name="Pandey A.P."/>
            <person name="Papenfuss A.P."/>
            <person name="Gasser R.B.G."/>
            <person name="Fischer K.F."/>
        </authorList>
    </citation>
    <scope>NUCLEOTIDE SEQUENCE</scope>
    <source>
        <strain evidence="3">SSS_KF_BRIS2020</strain>
    </source>
</reference>
<feature type="region of interest" description="Disordered" evidence="1">
    <location>
        <begin position="284"/>
        <end position="309"/>
    </location>
</feature>
<proteinExistence type="predicted"/>
<dbReference type="Proteomes" id="UP000070412">
    <property type="component" value="Unassembled WGS sequence"/>
</dbReference>
<feature type="region of interest" description="Disordered" evidence="1">
    <location>
        <begin position="38"/>
        <end position="62"/>
    </location>
</feature>
<evidence type="ECO:0000313" key="4">
    <source>
        <dbReference type="EnsemblMetazoa" id="KAF7496551.1"/>
    </source>
</evidence>
<keyword evidence="5" id="KW-1185">Reference proteome</keyword>
<keyword evidence="2" id="KW-0472">Membrane</keyword>
<feature type="compositionally biased region" description="Polar residues" evidence="1">
    <location>
        <begin position="121"/>
        <end position="134"/>
    </location>
</feature>
<organism evidence="3">
    <name type="scientific">Sarcoptes scabiei</name>
    <name type="common">Itch mite</name>
    <name type="synonym">Acarus scabiei</name>
    <dbReference type="NCBI Taxonomy" id="52283"/>
    <lineage>
        <taxon>Eukaryota</taxon>
        <taxon>Metazoa</taxon>
        <taxon>Ecdysozoa</taxon>
        <taxon>Arthropoda</taxon>
        <taxon>Chelicerata</taxon>
        <taxon>Arachnida</taxon>
        <taxon>Acari</taxon>
        <taxon>Acariformes</taxon>
        <taxon>Sarcoptiformes</taxon>
        <taxon>Astigmata</taxon>
        <taxon>Psoroptidia</taxon>
        <taxon>Sarcoptoidea</taxon>
        <taxon>Sarcoptidae</taxon>
        <taxon>Sarcoptinae</taxon>
        <taxon>Sarcoptes</taxon>
    </lineage>
</organism>
<feature type="compositionally biased region" description="Polar residues" evidence="1">
    <location>
        <begin position="298"/>
        <end position="309"/>
    </location>
</feature>
<name>A0A834RIA8_SARSC</name>
<evidence type="ECO:0000256" key="1">
    <source>
        <dbReference type="SAM" id="MobiDB-lite"/>
    </source>
</evidence>
<protein>
    <submittedName>
        <fullName evidence="3 4">Uncharacterized protein</fullName>
    </submittedName>
</protein>
<reference evidence="5" key="1">
    <citation type="journal article" date="2020" name="PLoS Negl. Trop. Dis.">
        <title>High-quality nuclear genome for Sarcoptes scabiei-A critical resource for a neglected parasite.</title>
        <authorList>
            <person name="Korhonen P.K."/>
            <person name="Gasser R.B."/>
            <person name="Ma G."/>
            <person name="Wang T."/>
            <person name="Stroehlein A.J."/>
            <person name="Young N.D."/>
            <person name="Ang C.S."/>
            <person name="Fernando D.D."/>
            <person name="Lu H.C."/>
            <person name="Taylor S."/>
            <person name="Reynolds S.L."/>
            <person name="Mofiz E."/>
            <person name="Najaraj S.H."/>
            <person name="Gowda H."/>
            <person name="Madugundu A."/>
            <person name="Renuse S."/>
            <person name="Holt D."/>
            <person name="Pandey A."/>
            <person name="Papenfuss A.T."/>
            <person name="Fischer K."/>
        </authorList>
    </citation>
    <scope>NUCLEOTIDE SEQUENCE [LARGE SCALE GENOMIC DNA]</scope>
</reference>